<dbReference type="CDD" id="cd00715">
    <property type="entry name" value="GPATase_N"/>
    <property type="match status" value="1"/>
</dbReference>
<dbReference type="PROSITE" id="PS51278">
    <property type="entry name" value="GATASE_TYPE_2"/>
    <property type="match status" value="1"/>
</dbReference>
<dbReference type="Pfam" id="PF13537">
    <property type="entry name" value="GATase_7"/>
    <property type="match status" value="1"/>
</dbReference>
<dbReference type="InterPro" id="IPR029055">
    <property type="entry name" value="Ntn_hydrolases_N"/>
</dbReference>
<dbReference type="NCBIfam" id="TIGR01134">
    <property type="entry name" value="purF"/>
    <property type="match status" value="1"/>
</dbReference>
<feature type="binding site" evidence="7 11">
    <location>
        <position position="423"/>
    </location>
    <ligand>
        <name>[4Fe-4S] cluster</name>
        <dbReference type="ChEBI" id="CHEBI:49883"/>
    </ligand>
</feature>
<evidence type="ECO:0000256" key="11">
    <source>
        <dbReference type="PIRSR" id="PIRSR000485-3"/>
    </source>
</evidence>
<dbReference type="eggNOG" id="COG0034">
    <property type="taxonomic scope" value="Bacteria"/>
</dbReference>
<comment type="similarity">
    <text evidence="2 7 8">In the C-terminal section; belongs to the purine/pyrimidine phosphoribosyltransferase family.</text>
</comment>
<dbReference type="InterPro" id="IPR035584">
    <property type="entry name" value="PurF_N"/>
</dbReference>
<dbReference type="InterPro" id="IPR029057">
    <property type="entry name" value="PRTase-like"/>
</dbReference>
<proteinExistence type="inferred from homology"/>
<dbReference type="InterPro" id="IPR017932">
    <property type="entry name" value="GATase_2_dom"/>
</dbReference>
<dbReference type="Gene3D" id="3.60.20.10">
    <property type="entry name" value="Glutamine Phosphoribosylpyrophosphate, subunit 1, domain 1"/>
    <property type="match status" value="1"/>
</dbReference>
<reference evidence="13 14" key="1">
    <citation type="journal article" date="2013" name="PLoS ONE">
        <title>Genomic analysis of Melioribacter roseus, facultatively anaerobic organotrophic bacterium representing a novel deep lineage within Bacteriodetes/Chlorobi group.</title>
        <authorList>
            <person name="Kadnikov V.V."/>
            <person name="Mardanov A.V."/>
            <person name="Podosokorskaya O.A."/>
            <person name="Gavrilov S.N."/>
            <person name="Kublanov I.V."/>
            <person name="Beletsky A.V."/>
            <person name="Bonch-Osmolovskaya E.A."/>
            <person name="Ravin N.V."/>
        </authorList>
    </citation>
    <scope>NUCLEOTIDE SEQUENCE [LARGE SCALE GENOMIC DNA]</scope>
    <source>
        <strain evidence="14">JCM 17771 / P3M-2</strain>
    </source>
</reference>
<dbReference type="KEGG" id="mro:MROS_2515"/>
<dbReference type="PIRSF" id="PIRSF000485">
    <property type="entry name" value="Amd_phspho_trans"/>
    <property type="match status" value="1"/>
</dbReference>
<keyword evidence="6 7" id="KW-0315">Glutamine amidotransferase</keyword>
<dbReference type="EC" id="2.4.2.14" evidence="7"/>
<dbReference type="InterPro" id="IPR005854">
    <property type="entry name" value="PurF"/>
</dbReference>
<keyword evidence="4 7" id="KW-0808">Transferase</keyword>
<dbReference type="GO" id="GO:0004044">
    <property type="term" value="F:amidophosphoribosyltransferase activity"/>
    <property type="evidence" value="ECO:0007669"/>
    <property type="project" value="UniProtKB-UniRule"/>
</dbReference>
<feature type="binding site" evidence="7 11">
    <location>
        <position position="480"/>
    </location>
    <ligand>
        <name>[4Fe-4S] cluster</name>
        <dbReference type="ChEBI" id="CHEBI:49883"/>
    </ligand>
</feature>
<dbReference type="HOGENOM" id="CLU_022389_3_1_10"/>
<feature type="binding site" evidence="7 10">
    <location>
        <position position="386"/>
    </location>
    <ligand>
        <name>Mg(2+)</name>
        <dbReference type="ChEBI" id="CHEBI:18420"/>
    </ligand>
</feature>
<dbReference type="OrthoDB" id="9801213at2"/>
<dbReference type="PATRIC" id="fig|1191523.3.peg.2649"/>
<dbReference type="AlphaFoldDB" id="I6Z9C9"/>
<dbReference type="InterPro" id="IPR000836">
    <property type="entry name" value="PRTase_dom"/>
</dbReference>
<keyword evidence="7" id="KW-0004">4Fe-4S</keyword>
<organism evidence="13 14">
    <name type="scientific">Melioribacter roseus (strain DSM 23840 / JCM 17771 / VKM B-2668 / P3M-2)</name>
    <dbReference type="NCBI Taxonomy" id="1191523"/>
    <lineage>
        <taxon>Bacteria</taxon>
        <taxon>Pseudomonadati</taxon>
        <taxon>Ignavibacteriota</taxon>
        <taxon>Ignavibacteria</taxon>
        <taxon>Ignavibacteriales</taxon>
        <taxon>Melioribacteraceae</taxon>
        <taxon>Melioribacter</taxon>
    </lineage>
</organism>
<evidence type="ECO:0000256" key="7">
    <source>
        <dbReference type="HAMAP-Rule" id="MF_01931"/>
    </source>
</evidence>
<evidence type="ECO:0000256" key="1">
    <source>
        <dbReference type="ARBA" id="ARBA00005209"/>
    </source>
</evidence>
<dbReference type="STRING" id="1191523.MROS_2515"/>
<keyword evidence="7 11" id="KW-0411">Iron-sulfur</keyword>
<dbReference type="RefSeq" id="WP_014857175.1">
    <property type="nucleotide sequence ID" value="NC_018178.1"/>
</dbReference>
<dbReference type="GO" id="GO:0000287">
    <property type="term" value="F:magnesium ion binding"/>
    <property type="evidence" value="ECO:0007669"/>
    <property type="project" value="UniProtKB-UniRule"/>
</dbReference>
<evidence type="ECO:0000256" key="10">
    <source>
        <dbReference type="PIRSR" id="PIRSR000485-2"/>
    </source>
</evidence>
<comment type="cofactor">
    <cofactor evidence="7 10">
        <name>Mg(2+)</name>
        <dbReference type="ChEBI" id="CHEBI:18420"/>
    </cofactor>
    <text evidence="7 10">Binds 1 Mg(2+) ion per subunit.</text>
</comment>
<sequence>MSDRYFELTASHDKPQCHCGVFGIYGCKDAALKTYYGLHALQHRGQEGAGIVTASLNQKGQKVFRYHKNFGLVSEVFNDQNLFENILTGACAIGHNRYSTTGSADSKKNIQPFVVNYRSGNLAVAHNGNLTNAKELRKKLVADGAIFQTTSDTEVILHLIARSKFDDQIDQIRDALRQIKGAYCLVIMTDDKLIAARDPNGFRPLVVGKKENAFIVASETCALDINSAEYIRDVEPNEILVIDDETLEQGTFKSYSIFQEENSKKHCVFEYIYFSRPDSKIFGTNVDKIRRKLGKILAEKHPVTDPDGEKVIVISVPDSSNTAAIGYQSQLAKMGIPSRLEIGLIRSHYIGRTFILPGQKAREIGVKIKFNTVKGVLENRTIVLVDDSIVRGTTSKQLVRLLREANPKAIHLRISSPPIVSPCYYGMDFPSQTELIAYKYNSNIEEIRKYLEVDTLEYMTVEEMLESMVDHSPSEFCTACFSGEYPIPVEIGISKEEYDIQ</sequence>
<evidence type="ECO:0000256" key="3">
    <source>
        <dbReference type="ARBA" id="ARBA00022676"/>
    </source>
</evidence>
<dbReference type="SUPFAM" id="SSF56235">
    <property type="entry name" value="N-terminal nucleophile aminohydrolases (Ntn hydrolases)"/>
    <property type="match status" value="1"/>
</dbReference>
<feature type="binding site" evidence="7 10">
    <location>
        <position position="319"/>
    </location>
    <ligand>
        <name>Mg(2+)</name>
        <dbReference type="ChEBI" id="CHEBI:18420"/>
    </ligand>
</feature>
<evidence type="ECO:0000256" key="8">
    <source>
        <dbReference type="PIRNR" id="PIRNR000485"/>
    </source>
</evidence>
<dbReference type="PANTHER" id="PTHR11907">
    <property type="entry name" value="AMIDOPHOSPHORIBOSYLTRANSFERASE"/>
    <property type="match status" value="1"/>
</dbReference>
<keyword evidence="5 7" id="KW-0658">Purine biosynthesis</keyword>
<dbReference type="Proteomes" id="UP000009011">
    <property type="component" value="Chromosome"/>
</dbReference>
<comment type="cofactor">
    <cofactor evidence="7 11">
        <name>[4Fe-4S] cluster</name>
        <dbReference type="ChEBI" id="CHEBI:49883"/>
    </cofactor>
    <text evidence="7 11">Binds 1 [4Fe-4S] cluster per subunit.</text>
</comment>
<accession>I6Z9C9</accession>
<dbReference type="SUPFAM" id="SSF53271">
    <property type="entry name" value="PRTase-like"/>
    <property type="match status" value="1"/>
</dbReference>
<dbReference type="UniPathway" id="UPA00074">
    <property type="reaction ID" value="UER00124"/>
</dbReference>
<keyword evidence="3 7" id="KW-0328">Glycosyltransferase</keyword>
<dbReference type="EMBL" id="CP003557">
    <property type="protein sequence ID" value="AFN75745.1"/>
    <property type="molecule type" value="Genomic_DNA"/>
</dbReference>
<feature type="binding site" evidence="7 11">
    <location>
        <position position="477"/>
    </location>
    <ligand>
        <name>[4Fe-4S] cluster</name>
        <dbReference type="ChEBI" id="CHEBI:49883"/>
    </ligand>
</feature>
<feature type="binding site" evidence="7 10">
    <location>
        <position position="387"/>
    </location>
    <ligand>
        <name>Mg(2+)</name>
        <dbReference type="ChEBI" id="CHEBI:18420"/>
    </ligand>
</feature>
<comment type="function">
    <text evidence="7">Catalyzes the formation of phosphoribosylamine from phosphoribosylpyrophosphate (PRPP) and glutamine.</text>
</comment>
<dbReference type="GO" id="GO:0006189">
    <property type="term" value="P:'de novo' IMP biosynthetic process"/>
    <property type="evidence" value="ECO:0007669"/>
    <property type="project" value="UniProtKB-UniRule"/>
</dbReference>
<gene>
    <name evidence="7" type="primary">purF</name>
    <name evidence="13" type="ordered locus">MROS_2515</name>
</gene>
<keyword evidence="7 11" id="KW-0408">Iron</keyword>
<dbReference type="Gene3D" id="3.40.50.2020">
    <property type="match status" value="1"/>
</dbReference>
<keyword evidence="14" id="KW-1185">Reference proteome</keyword>
<evidence type="ECO:0000256" key="6">
    <source>
        <dbReference type="ARBA" id="ARBA00022962"/>
    </source>
</evidence>
<evidence type="ECO:0000313" key="14">
    <source>
        <dbReference type="Proteomes" id="UP000009011"/>
    </source>
</evidence>
<comment type="pathway">
    <text evidence="1 7 8">Purine metabolism; IMP biosynthesis via de novo pathway; N(1)-(5-phospho-D-ribosyl)glycinamide from 5-phospho-alpha-D-ribose 1-diphosphate: step 1/2.</text>
</comment>
<protein>
    <recommendedName>
        <fullName evidence="7">Amidophosphoribosyltransferase</fullName>
        <shortName evidence="7">ATase</shortName>
        <ecNumber evidence="7">2.4.2.14</ecNumber>
    </recommendedName>
    <alternativeName>
        <fullName evidence="7">Glutamine phosphoribosylpyrophosphate amidotransferase</fullName>
        <shortName evidence="7">GPATase</shortName>
    </alternativeName>
</protein>
<evidence type="ECO:0000256" key="9">
    <source>
        <dbReference type="PIRSR" id="PIRSR000485-1"/>
    </source>
</evidence>
<comment type="catalytic activity">
    <reaction evidence="7 8">
        <text>5-phospho-beta-D-ribosylamine + L-glutamate + diphosphate = 5-phospho-alpha-D-ribose 1-diphosphate + L-glutamine + H2O</text>
        <dbReference type="Rhea" id="RHEA:14905"/>
        <dbReference type="ChEBI" id="CHEBI:15377"/>
        <dbReference type="ChEBI" id="CHEBI:29985"/>
        <dbReference type="ChEBI" id="CHEBI:33019"/>
        <dbReference type="ChEBI" id="CHEBI:58017"/>
        <dbReference type="ChEBI" id="CHEBI:58359"/>
        <dbReference type="ChEBI" id="CHEBI:58681"/>
        <dbReference type="EC" id="2.4.2.14"/>
    </reaction>
</comment>
<dbReference type="PROSITE" id="PS51257">
    <property type="entry name" value="PROKAR_LIPOPROTEIN"/>
    <property type="match status" value="1"/>
</dbReference>
<feature type="domain" description="Glutamine amidotransferase type-2" evidence="12">
    <location>
        <begin position="19"/>
        <end position="245"/>
    </location>
</feature>
<keyword evidence="7 10" id="KW-0460">Magnesium</keyword>
<keyword evidence="7 10" id="KW-0479">Metal-binding</keyword>
<evidence type="ECO:0000259" key="12">
    <source>
        <dbReference type="PROSITE" id="PS51278"/>
    </source>
</evidence>
<dbReference type="GO" id="GO:0051539">
    <property type="term" value="F:4 iron, 4 sulfur cluster binding"/>
    <property type="evidence" value="ECO:0007669"/>
    <property type="project" value="UniProtKB-KW"/>
</dbReference>
<dbReference type="CDD" id="cd06223">
    <property type="entry name" value="PRTases_typeI"/>
    <property type="match status" value="1"/>
</dbReference>
<evidence type="ECO:0000256" key="5">
    <source>
        <dbReference type="ARBA" id="ARBA00022755"/>
    </source>
</evidence>
<evidence type="ECO:0000256" key="2">
    <source>
        <dbReference type="ARBA" id="ARBA00010138"/>
    </source>
</evidence>
<feature type="binding site" evidence="7 11">
    <location>
        <position position="267"/>
    </location>
    <ligand>
        <name>[4Fe-4S] cluster</name>
        <dbReference type="ChEBI" id="CHEBI:49883"/>
    </ligand>
</feature>
<evidence type="ECO:0000313" key="13">
    <source>
        <dbReference type="EMBL" id="AFN75745.1"/>
    </source>
</evidence>
<feature type="active site" description="Nucleophile" evidence="7 9">
    <location>
        <position position="19"/>
    </location>
</feature>
<name>I6Z9C9_MELRP</name>
<dbReference type="GO" id="GO:0009113">
    <property type="term" value="P:purine nucleobase biosynthetic process"/>
    <property type="evidence" value="ECO:0007669"/>
    <property type="project" value="UniProtKB-UniRule"/>
</dbReference>
<dbReference type="HAMAP" id="MF_01931">
    <property type="entry name" value="PurF"/>
    <property type="match status" value="1"/>
</dbReference>
<evidence type="ECO:0000256" key="4">
    <source>
        <dbReference type="ARBA" id="ARBA00022679"/>
    </source>
</evidence>